<gene>
    <name evidence="1" type="ORF">CR513_29043</name>
</gene>
<dbReference type="Proteomes" id="UP000257109">
    <property type="component" value="Unassembled WGS sequence"/>
</dbReference>
<dbReference type="SUPFAM" id="SSF53098">
    <property type="entry name" value="Ribonuclease H-like"/>
    <property type="match status" value="1"/>
</dbReference>
<reference evidence="1" key="1">
    <citation type="submission" date="2018-05" db="EMBL/GenBank/DDBJ databases">
        <title>Draft genome of Mucuna pruriens seed.</title>
        <authorList>
            <person name="Nnadi N.E."/>
            <person name="Vos R."/>
            <person name="Hasami M.H."/>
            <person name="Devisetty U.K."/>
            <person name="Aguiy J.C."/>
        </authorList>
    </citation>
    <scope>NUCLEOTIDE SEQUENCE [LARGE SCALE GENOMIC DNA]</scope>
    <source>
        <strain evidence="1">JCA_2017</strain>
    </source>
</reference>
<feature type="non-terminal residue" evidence="1">
    <location>
        <position position="1"/>
    </location>
</feature>
<evidence type="ECO:0000313" key="1">
    <source>
        <dbReference type="EMBL" id="RDX89254.1"/>
    </source>
</evidence>
<organism evidence="1 2">
    <name type="scientific">Mucuna pruriens</name>
    <name type="common">Velvet bean</name>
    <name type="synonym">Dolichos pruriens</name>
    <dbReference type="NCBI Taxonomy" id="157652"/>
    <lineage>
        <taxon>Eukaryota</taxon>
        <taxon>Viridiplantae</taxon>
        <taxon>Streptophyta</taxon>
        <taxon>Embryophyta</taxon>
        <taxon>Tracheophyta</taxon>
        <taxon>Spermatophyta</taxon>
        <taxon>Magnoliopsida</taxon>
        <taxon>eudicotyledons</taxon>
        <taxon>Gunneridae</taxon>
        <taxon>Pentapetalae</taxon>
        <taxon>rosids</taxon>
        <taxon>fabids</taxon>
        <taxon>Fabales</taxon>
        <taxon>Fabaceae</taxon>
        <taxon>Papilionoideae</taxon>
        <taxon>50 kb inversion clade</taxon>
        <taxon>NPAAA clade</taxon>
        <taxon>indigoferoid/millettioid clade</taxon>
        <taxon>Phaseoleae</taxon>
        <taxon>Mucuna</taxon>
    </lineage>
</organism>
<accession>A0A371GFD3</accession>
<dbReference type="Gene3D" id="3.30.420.10">
    <property type="entry name" value="Ribonuclease H-like superfamily/Ribonuclease H"/>
    <property type="match status" value="1"/>
</dbReference>
<evidence type="ECO:0008006" key="3">
    <source>
        <dbReference type="Google" id="ProtNLM"/>
    </source>
</evidence>
<dbReference type="InterPro" id="IPR052160">
    <property type="entry name" value="Gypsy_RT_Integrase-like"/>
</dbReference>
<dbReference type="InterPro" id="IPR036397">
    <property type="entry name" value="RNaseH_sf"/>
</dbReference>
<protein>
    <recommendedName>
        <fullName evidence="3">Pro-Pol polyprotein</fullName>
    </recommendedName>
</protein>
<dbReference type="PANTHER" id="PTHR47266">
    <property type="entry name" value="ENDONUCLEASE-RELATED"/>
    <property type="match status" value="1"/>
</dbReference>
<dbReference type="InterPro" id="IPR012337">
    <property type="entry name" value="RNaseH-like_sf"/>
</dbReference>
<dbReference type="AlphaFoldDB" id="A0A371GFD3"/>
<sequence length="138" mass="16062">MAISRRHEMPQQPILFCEVFDVWGTNFMGSFPISNRYSYILLVIDYFGVPKAIISDQGSHFCNRAMSALFHKYGVVHRIATTYHPKQTAKLKSSIGKSRKHYKRWLIPTERTGANSLRMLYGQIELHTELRWVCLPTK</sequence>
<comment type="caution">
    <text evidence="1">The sequence shown here is derived from an EMBL/GenBank/DDBJ whole genome shotgun (WGS) entry which is preliminary data.</text>
</comment>
<proteinExistence type="predicted"/>
<dbReference type="GO" id="GO:0003676">
    <property type="term" value="F:nucleic acid binding"/>
    <property type="evidence" value="ECO:0007669"/>
    <property type="project" value="InterPro"/>
</dbReference>
<dbReference type="EMBL" id="QJKJ01005724">
    <property type="protein sequence ID" value="RDX89254.1"/>
    <property type="molecule type" value="Genomic_DNA"/>
</dbReference>
<name>A0A371GFD3_MUCPR</name>
<keyword evidence="2" id="KW-1185">Reference proteome</keyword>
<evidence type="ECO:0000313" key="2">
    <source>
        <dbReference type="Proteomes" id="UP000257109"/>
    </source>
</evidence>